<dbReference type="InterPro" id="IPR029063">
    <property type="entry name" value="SAM-dependent_MTases_sf"/>
</dbReference>
<evidence type="ECO:0000256" key="3">
    <source>
        <dbReference type="ARBA" id="ARBA00022603"/>
    </source>
</evidence>
<dbReference type="EC" id="2.1.1.33" evidence="2"/>
<dbReference type="OrthoDB" id="197052at2759"/>
<dbReference type="SUPFAM" id="SSF53335">
    <property type="entry name" value="S-adenosyl-L-methionine-dependent methyltransferases"/>
    <property type="match status" value="1"/>
</dbReference>
<dbReference type="AlphaFoldDB" id="A0A8J2SDN1"/>
<evidence type="ECO:0000256" key="6">
    <source>
        <dbReference type="ARBA" id="ARBA00022694"/>
    </source>
</evidence>
<evidence type="ECO:0000256" key="2">
    <source>
        <dbReference type="ARBA" id="ARBA00011977"/>
    </source>
</evidence>
<evidence type="ECO:0000313" key="7">
    <source>
        <dbReference type="EMBL" id="CAH0370778.1"/>
    </source>
</evidence>
<keyword evidence="3" id="KW-0489">Methyltransferase</keyword>
<evidence type="ECO:0000256" key="1">
    <source>
        <dbReference type="ARBA" id="ARBA00000142"/>
    </source>
</evidence>
<dbReference type="CDD" id="cd02440">
    <property type="entry name" value="AdoMet_MTases"/>
    <property type="match status" value="1"/>
</dbReference>
<name>A0A8J2SDN1_9STRA</name>
<reference evidence="7" key="1">
    <citation type="submission" date="2021-11" db="EMBL/GenBank/DDBJ databases">
        <authorList>
            <consortium name="Genoscope - CEA"/>
            <person name="William W."/>
        </authorList>
    </citation>
    <scope>NUCLEOTIDE SEQUENCE</scope>
</reference>
<dbReference type="PANTHER" id="PTHR23417:SF14">
    <property type="entry name" value="PENTACOTRIPEPTIDE-REPEAT REGION OF PRORP DOMAIN-CONTAINING PROTEIN"/>
    <property type="match status" value="1"/>
</dbReference>
<comment type="caution">
    <text evidence="7">The sequence shown here is derived from an EMBL/GenBank/DDBJ whole genome shotgun (WGS) entry which is preliminary data.</text>
</comment>
<dbReference type="PROSITE" id="PS51625">
    <property type="entry name" value="SAM_MT_TRMB"/>
    <property type="match status" value="1"/>
</dbReference>
<proteinExistence type="inferred from homology"/>
<protein>
    <recommendedName>
        <fullName evidence="2">tRNA (guanine(46)-N(7))-methyltransferase</fullName>
        <ecNumber evidence="2">2.1.1.33</ecNumber>
    </recommendedName>
</protein>
<keyword evidence="8" id="KW-1185">Reference proteome</keyword>
<keyword evidence="4" id="KW-0808">Transferase</keyword>
<sequence length="251" mass="27866">MRRVLVVAATAAAIRLGRPTAPRTFLRRQGQCTRRQKAALRDLWPRYGVDVAWNETLTFEGAGPCVLDVGFGHGESLASMAAARPDTRFIGVEVHRPGVAATLLRLAEADAKNVKICRMDAVALLEAHVEPEPCFDEVCVFFPDPWTKSGSNKDAPATGGSGKDEHRRIIRPHTLDLLSARLRPGGFLHVATDVDEYAEHVRNVVASDARWMCSVDVDARPSWRPETMYERRGLDRGRTITDLSFVLREPK</sequence>
<evidence type="ECO:0000313" key="8">
    <source>
        <dbReference type="Proteomes" id="UP000789595"/>
    </source>
</evidence>
<organism evidence="7 8">
    <name type="scientific">Pelagomonas calceolata</name>
    <dbReference type="NCBI Taxonomy" id="35677"/>
    <lineage>
        <taxon>Eukaryota</taxon>
        <taxon>Sar</taxon>
        <taxon>Stramenopiles</taxon>
        <taxon>Ochrophyta</taxon>
        <taxon>Pelagophyceae</taxon>
        <taxon>Pelagomonadales</taxon>
        <taxon>Pelagomonadaceae</taxon>
        <taxon>Pelagomonas</taxon>
    </lineage>
</organism>
<dbReference type="EMBL" id="CAKKNE010000003">
    <property type="protein sequence ID" value="CAH0370778.1"/>
    <property type="molecule type" value="Genomic_DNA"/>
</dbReference>
<dbReference type="HAMAP" id="MF_01057">
    <property type="entry name" value="tRNA_methyltr_TrmB"/>
    <property type="match status" value="1"/>
</dbReference>
<comment type="catalytic activity">
    <reaction evidence="1">
        <text>guanosine(46) in tRNA + S-adenosyl-L-methionine = N(7)-methylguanosine(46) in tRNA + S-adenosyl-L-homocysteine</text>
        <dbReference type="Rhea" id="RHEA:42708"/>
        <dbReference type="Rhea" id="RHEA-COMP:10188"/>
        <dbReference type="Rhea" id="RHEA-COMP:10189"/>
        <dbReference type="ChEBI" id="CHEBI:57856"/>
        <dbReference type="ChEBI" id="CHEBI:59789"/>
        <dbReference type="ChEBI" id="CHEBI:74269"/>
        <dbReference type="ChEBI" id="CHEBI:74480"/>
        <dbReference type="EC" id="2.1.1.33"/>
    </reaction>
</comment>
<dbReference type="InterPro" id="IPR055361">
    <property type="entry name" value="tRNA_methyltr_TrmB_bact"/>
</dbReference>
<keyword evidence="6" id="KW-0819">tRNA processing</keyword>
<evidence type="ECO:0000256" key="5">
    <source>
        <dbReference type="ARBA" id="ARBA00022691"/>
    </source>
</evidence>
<keyword evidence="5" id="KW-0949">S-adenosyl-L-methionine</keyword>
<dbReference type="PANTHER" id="PTHR23417">
    <property type="entry name" value="3-DEOXY-D-MANNO-OCTULOSONIC-ACID TRANSFERASE/TRNA GUANINE-N 7 - -METHYLTRANSFERASE"/>
    <property type="match status" value="1"/>
</dbReference>
<dbReference type="GO" id="GO:0043527">
    <property type="term" value="C:tRNA methyltransferase complex"/>
    <property type="evidence" value="ECO:0007669"/>
    <property type="project" value="TreeGrafter"/>
</dbReference>
<accession>A0A8J2SDN1</accession>
<dbReference type="Proteomes" id="UP000789595">
    <property type="component" value="Unassembled WGS sequence"/>
</dbReference>
<dbReference type="Pfam" id="PF02390">
    <property type="entry name" value="Methyltransf_4"/>
    <property type="match status" value="1"/>
</dbReference>
<dbReference type="Gene3D" id="3.40.50.150">
    <property type="entry name" value="Vaccinia Virus protein VP39"/>
    <property type="match status" value="1"/>
</dbReference>
<dbReference type="GO" id="GO:0008176">
    <property type="term" value="F:tRNA (guanine(46)-N7)-methyltransferase activity"/>
    <property type="evidence" value="ECO:0007669"/>
    <property type="project" value="UniProtKB-EC"/>
</dbReference>
<evidence type="ECO:0000256" key="4">
    <source>
        <dbReference type="ARBA" id="ARBA00022679"/>
    </source>
</evidence>
<gene>
    <name evidence="7" type="ORF">PECAL_3P06840</name>
</gene>
<dbReference type="InterPro" id="IPR003358">
    <property type="entry name" value="tRNA_(Gua-N-7)_MeTrfase_Trmb"/>
</dbReference>